<comment type="caution">
    <text evidence="1">The sequence shown here is derived from an EMBL/GenBank/DDBJ whole genome shotgun (WGS) entry which is preliminary data.</text>
</comment>
<proteinExistence type="predicted"/>
<evidence type="ECO:0000313" key="1">
    <source>
        <dbReference type="EMBL" id="THG51267.1"/>
    </source>
</evidence>
<protein>
    <submittedName>
        <fullName evidence="1">HAMP domain-containing histidine kinase</fullName>
    </submittedName>
</protein>
<dbReference type="EMBL" id="SSTG01000064">
    <property type="protein sequence ID" value="THG51267.1"/>
    <property type="molecule type" value="Genomic_DNA"/>
</dbReference>
<name>A0AC61S5H1_9BACT</name>
<sequence>MANIYDIRRYGTFAFMAVAILLAACFLAVSNSIVGDLASQERQRMELWAEATKSIIGTSAEDVGNEAQSQQYINFLLHIIEDNRSIPVILADDKGDIILHRNFDLPEPLDSLNPLYISERNAEFLSKKLKSLASQKQNIIPIEIGDGITQHLYYQDSRLLQRLNYFPYVQMLIMVVFVSVVYFAVMSTKKAEQNKVWVGLSKETAHQLGTPISSLMAWMELLEQMDVGAEVVEEMNKDVVRLSTIASRFGKIGSKPKMETTDADVVVQSAVSYMKTRISQRIKLVYVLPPAVELPLKAQLSDSLFQWVLENLIKNAVDAMDADGAITVVAGRDERAGRIFIEVTDTGKGLPKKRFKTIFKPGYTTKKRGWGLGLALAKRIVEQYHGGRIFVKWSEPDRGTTFRIELPSL</sequence>
<reference evidence="1" key="1">
    <citation type="submission" date="2019-04" db="EMBL/GenBank/DDBJ databases">
        <title>Microbes associate with the intestines of laboratory mice.</title>
        <authorList>
            <person name="Navarre W."/>
            <person name="Wong E."/>
            <person name="Huang K.C."/>
            <person name="Tropini C."/>
            <person name="Ng K."/>
            <person name="Yu B."/>
        </authorList>
    </citation>
    <scope>NUCLEOTIDE SEQUENCE</scope>
    <source>
        <strain evidence="1">NM86_A22</strain>
    </source>
</reference>
<keyword evidence="2" id="KW-1185">Reference proteome</keyword>
<gene>
    <name evidence="1" type="ORF">E5990_06240</name>
</gene>
<keyword evidence="1" id="KW-0808">Transferase</keyword>
<organism evidence="1 2">
    <name type="scientific">Muribaculum caecicola</name>
    <dbReference type="NCBI Taxonomy" id="3038144"/>
    <lineage>
        <taxon>Bacteria</taxon>
        <taxon>Pseudomonadati</taxon>
        <taxon>Bacteroidota</taxon>
        <taxon>Bacteroidia</taxon>
        <taxon>Bacteroidales</taxon>
        <taxon>Muribaculaceae</taxon>
        <taxon>Muribaculum</taxon>
    </lineage>
</organism>
<dbReference type="Proteomes" id="UP000305401">
    <property type="component" value="Unassembled WGS sequence"/>
</dbReference>
<accession>A0AC61S5H1</accession>
<evidence type="ECO:0000313" key="2">
    <source>
        <dbReference type="Proteomes" id="UP000305401"/>
    </source>
</evidence>
<keyword evidence="1" id="KW-0418">Kinase</keyword>